<proteinExistence type="predicted"/>
<feature type="transmembrane region" description="Helical" evidence="2">
    <location>
        <begin position="1341"/>
        <end position="1362"/>
    </location>
</feature>
<feature type="compositionally biased region" description="Polar residues" evidence="1">
    <location>
        <begin position="850"/>
        <end position="859"/>
    </location>
</feature>
<accession>A0AAU9IJR1</accession>
<name>A0AAU9IJR1_9CILI</name>
<evidence type="ECO:0000256" key="1">
    <source>
        <dbReference type="SAM" id="MobiDB-lite"/>
    </source>
</evidence>
<reference evidence="3" key="1">
    <citation type="submission" date="2021-09" db="EMBL/GenBank/DDBJ databases">
        <authorList>
            <consortium name="AG Swart"/>
            <person name="Singh M."/>
            <person name="Singh A."/>
            <person name="Seah K."/>
            <person name="Emmerich C."/>
        </authorList>
    </citation>
    <scope>NUCLEOTIDE SEQUENCE</scope>
    <source>
        <strain evidence="3">ATCC30299</strain>
    </source>
</reference>
<feature type="region of interest" description="Disordered" evidence="1">
    <location>
        <begin position="831"/>
        <end position="859"/>
    </location>
</feature>
<keyword evidence="2" id="KW-0472">Membrane</keyword>
<feature type="transmembrane region" description="Helical" evidence="2">
    <location>
        <begin position="882"/>
        <end position="902"/>
    </location>
</feature>
<dbReference type="PANTHER" id="PTHR31600:SF2">
    <property type="entry name" value="GAMETE ENRICHED GENE 10 PROTEIN-RELATED"/>
    <property type="match status" value="1"/>
</dbReference>
<sequence>MRIKNDEGLTQEIETFENTTKIPLREKLKLAIFSYLGVLFKVKYQGSIEVKTQIFIEVIISVIISLQLIFFAWFPSMGISGWNSCSGLWIIAGYFNFDSICGNNGWINYCFYGTISAILLCLGCLILIAFFQYFKHDIPILIVNFTRWIVSGLTTILFIPSNSILFVVFKYSTFDIGVITEYTGNASSDSINYGAFGAFLSILFVILLMSIAIINEILTSDIKHHTASRNIRSKASSSLIIHGYYLSALSVFCYTIVGVDLIFEFRLVLFLHMVAIFINIYKNLPCYNYIGNVMHGCKLLSVAWVMIVFDFGTLLDDALMITILNIILQPVILTCTALLIRSRALSFKTKEIQVLNQYDFELKMRHILGNKSYENKIDIVHQFSFYQNNYSFSFDRLFIVWQTNYCFHIVKDESLARVKLSKIKEYSWSLEGEIQEWRIYQDFDKNKNSTPQELKFLEYLLDLNKIKIRDERLCYILFGTVNEITSRSSNVNALYKKISILSDSINDLDSLYKKITTNCKHAYAYELYASFLQTIMQNSDQANLMRRRKETVKSIDPFLDEEKRLAMYDEDNGMILISLNSESFGSIFYINEKAAKLLETTITDGLEAYLSDFIPEPFNINHNERIKKFLKNCDNVNIGLPMDFFLMSRKGYLVECNMFARLAAFKDSIYILLSLRPKKFHREMAFISEEGFIYNHTQEFAVHLGYNLSSVKGQFLSNLIPHLDLSSIPPFKIISVILKKKEIFLVYSARQWRNSKFFEILLIEDDEEINLWKSGYHPEKCDSDSQDTSSEEMENYKNEHNTLRINETQNSICFEVGVPLFKTEPKKRLDETGINNIDNKNSPNDERIDSNPQTSSQSVSTKHFVRRVIQEYEKAINIFQKILFIMIIAIAGTNIGILIYIYKEVDHTASLQIFENGGQMVYDLSSIADTLISFEYHVQRNESAENEIEDLTLILGGLLVIQNKLLKELSDWDYCPASKIVTESEIPVWMISPSPFLVKSNLYDVISLFITYTTKFLEKASKSESYSDELKFLQINSLTFTYQYTISALNALTLCESNRIYEQGLWVSVMTFISIGILMLCLAGLIWYIWSLNNKNNSAWNAVKRESHLAYVEFVQACIDRLLLIHNNDDLSFEDIKIQNKSKNNIKKLNTRIYLRFYKTLSVFLFLSFVFYMIIEFWLYSDCKVYMNNRPKLLENFGARLILTTRMSFFAKECHIPNLIENFESSYDFQNLLSEIYDAADQLKQINERISDNSMQDLISDELKVRLYEHTNSNKNILKYGTVTAIEIIIYESYNVATSEKQALDINTYEDYIKSIEKDIMTDFLLSNRDSKNKITHQLDLIFIVTIFYSSISVLMYFIYYWPFLNSEKLKMQKLQLFSTVVPGSHSLYSQP</sequence>
<feature type="transmembrane region" description="Helical" evidence="2">
    <location>
        <begin position="239"/>
        <end position="257"/>
    </location>
</feature>
<dbReference type="Proteomes" id="UP001162131">
    <property type="component" value="Unassembled WGS sequence"/>
</dbReference>
<gene>
    <name evidence="3" type="ORF">BSTOLATCC_MIC14489</name>
</gene>
<dbReference type="InterPro" id="IPR052994">
    <property type="entry name" value="Tiny_macrocysts_regulators"/>
</dbReference>
<evidence type="ECO:0000256" key="2">
    <source>
        <dbReference type="SAM" id="Phobius"/>
    </source>
</evidence>
<dbReference type="EMBL" id="CAJZBQ010000014">
    <property type="protein sequence ID" value="CAG9315739.1"/>
    <property type="molecule type" value="Genomic_DNA"/>
</dbReference>
<evidence type="ECO:0008006" key="5">
    <source>
        <dbReference type="Google" id="ProtNLM"/>
    </source>
</evidence>
<feature type="transmembrane region" description="Helical" evidence="2">
    <location>
        <begin position="54"/>
        <end position="74"/>
    </location>
</feature>
<feature type="transmembrane region" description="Helical" evidence="2">
    <location>
        <begin position="145"/>
        <end position="171"/>
    </location>
</feature>
<feature type="transmembrane region" description="Helical" evidence="2">
    <location>
        <begin position="293"/>
        <end position="312"/>
    </location>
</feature>
<feature type="transmembrane region" description="Helical" evidence="2">
    <location>
        <begin position="106"/>
        <end position="133"/>
    </location>
</feature>
<keyword evidence="4" id="KW-1185">Reference proteome</keyword>
<feature type="transmembrane region" description="Helical" evidence="2">
    <location>
        <begin position="1157"/>
        <end position="1180"/>
    </location>
</feature>
<keyword evidence="2" id="KW-0812">Transmembrane</keyword>
<feature type="transmembrane region" description="Helical" evidence="2">
    <location>
        <begin position="263"/>
        <end position="281"/>
    </location>
</feature>
<feature type="transmembrane region" description="Helical" evidence="2">
    <location>
        <begin position="191"/>
        <end position="218"/>
    </location>
</feature>
<comment type="caution">
    <text evidence="3">The sequence shown here is derived from an EMBL/GenBank/DDBJ whole genome shotgun (WGS) entry which is preliminary data.</text>
</comment>
<keyword evidence="2" id="KW-1133">Transmembrane helix</keyword>
<feature type="transmembrane region" description="Helical" evidence="2">
    <location>
        <begin position="1065"/>
        <end position="1090"/>
    </location>
</feature>
<evidence type="ECO:0000313" key="3">
    <source>
        <dbReference type="EMBL" id="CAG9315739.1"/>
    </source>
</evidence>
<evidence type="ECO:0000313" key="4">
    <source>
        <dbReference type="Proteomes" id="UP001162131"/>
    </source>
</evidence>
<feature type="transmembrane region" description="Helical" evidence="2">
    <location>
        <begin position="318"/>
        <end position="340"/>
    </location>
</feature>
<organism evidence="3 4">
    <name type="scientific">Blepharisma stoltei</name>
    <dbReference type="NCBI Taxonomy" id="1481888"/>
    <lineage>
        <taxon>Eukaryota</taxon>
        <taxon>Sar</taxon>
        <taxon>Alveolata</taxon>
        <taxon>Ciliophora</taxon>
        <taxon>Postciliodesmatophora</taxon>
        <taxon>Heterotrichea</taxon>
        <taxon>Heterotrichida</taxon>
        <taxon>Blepharismidae</taxon>
        <taxon>Blepharisma</taxon>
    </lineage>
</organism>
<dbReference type="PANTHER" id="PTHR31600">
    <property type="entry name" value="TINY MACROCYSTS PROTEIN B-RELATED"/>
    <property type="match status" value="1"/>
</dbReference>
<protein>
    <recommendedName>
        <fullName evidence="5">PAS domain-containing protein</fullName>
    </recommendedName>
</protein>
<feature type="compositionally biased region" description="Polar residues" evidence="1">
    <location>
        <begin position="833"/>
        <end position="842"/>
    </location>
</feature>